<evidence type="ECO:0000313" key="2">
    <source>
        <dbReference type="EMBL" id="KKN24080.1"/>
    </source>
</evidence>
<evidence type="ECO:0000256" key="1">
    <source>
        <dbReference type="SAM" id="MobiDB-lite"/>
    </source>
</evidence>
<dbReference type="AlphaFoldDB" id="A0A0F9NX29"/>
<sequence>MPKTTTRRKKVARKSTRKKTPAGHKKVILTCEDRIFLLEVLPARESHVALRLMRKMRERISLSEAEIKQIDFQTSFDGRVSGWKRPGKAKGFTFSPFELETIKGGLKKKDDEKDLAEGHLKLWDAFMPKDDEEE</sequence>
<proteinExistence type="predicted"/>
<feature type="region of interest" description="Disordered" evidence="1">
    <location>
        <begin position="1"/>
        <end position="23"/>
    </location>
</feature>
<gene>
    <name evidence="2" type="ORF">LCGC14_0898560</name>
</gene>
<protein>
    <submittedName>
        <fullName evidence="2">Uncharacterized protein</fullName>
    </submittedName>
</protein>
<comment type="caution">
    <text evidence="2">The sequence shown here is derived from an EMBL/GenBank/DDBJ whole genome shotgun (WGS) entry which is preliminary data.</text>
</comment>
<name>A0A0F9NX29_9ZZZZ</name>
<reference evidence="2" key="1">
    <citation type="journal article" date="2015" name="Nature">
        <title>Complex archaea that bridge the gap between prokaryotes and eukaryotes.</title>
        <authorList>
            <person name="Spang A."/>
            <person name="Saw J.H."/>
            <person name="Jorgensen S.L."/>
            <person name="Zaremba-Niedzwiedzka K."/>
            <person name="Martijn J."/>
            <person name="Lind A.E."/>
            <person name="van Eijk R."/>
            <person name="Schleper C."/>
            <person name="Guy L."/>
            <person name="Ettema T.J."/>
        </authorList>
    </citation>
    <scope>NUCLEOTIDE SEQUENCE</scope>
</reference>
<dbReference type="EMBL" id="LAZR01002911">
    <property type="protein sequence ID" value="KKN24080.1"/>
    <property type="molecule type" value="Genomic_DNA"/>
</dbReference>
<organism evidence="2">
    <name type="scientific">marine sediment metagenome</name>
    <dbReference type="NCBI Taxonomy" id="412755"/>
    <lineage>
        <taxon>unclassified sequences</taxon>
        <taxon>metagenomes</taxon>
        <taxon>ecological metagenomes</taxon>
    </lineage>
</organism>
<accession>A0A0F9NX29</accession>